<dbReference type="PANTHER" id="PTHR43649:SF12">
    <property type="entry name" value="DIACETYLCHITOBIOSE BINDING PROTEIN DASA"/>
    <property type="match status" value="1"/>
</dbReference>
<dbReference type="OrthoDB" id="9782846at2"/>
<name>A0A5C4TEP0_9BACL</name>
<proteinExistence type="predicted"/>
<keyword evidence="3" id="KW-1185">Reference proteome</keyword>
<organism evidence="2 3">
    <name type="scientific">Paenibacillus hemerocallicola</name>
    <dbReference type="NCBI Taxonomy" id="1172614"/>
    <lineage>
        <taxon>Bacteria</taxon>
        <taxon>Bacillati</taxon>
        <taxon>Bacillota</taxon>
        <taxon>Bacilli</taxon>
        <taxon>Bacillales</taxon>
        <taxon>Paenibacillaceae</taxon>
        <taxon>Paenibacillus</taxon>
    </lineage>
</organism>
<evidence type="ECO:0000256" key="1">
    <source>
        <dbReference type="SAM" id="SignalP"/>
    </source>
</evidence>
<feature type="signal peptide" evidence="1">
    <location>
        <begin position="1"/>
        <end position="18"/>
    </location>
</feature>
<dbReference type="EMBL" id="VDCQ01000007">
    <property type="protein sequence ID" value="TNJ66997.1"/>
    <property type="molecule type" value="Genomic_DNA"/>
</dbReference>
<sequence>MKKQFTIFGSLLAAILTAAGCSQQEAGAPAGQDVKAAPAPVELQAQLSAAYKEVFTKYMEPAIRAKLPHITVHYSDEKLTLQDKIAAGDIPDILLPNGNLRPIIEVGLQYDLTELIATNKFDLTKLDQTLIQSIRAYGPKGEIYALPGDRSVKILLYNKDLFNKFNVPYPTSGMSWEEAIGLARRLTRTEGGTQYYGLNTAGYGNLKSQLQLPVFDKEGKAQLSTPDWQKLTSTWKTINEIPGNRTTANARDLFAKNQNTAMLLNNSSWLLRNPVPGLEWDYVVAPTFENRLVPDLLGSMLSIASTSKNKDAAFQVLALYYSDEIQTAIARDAALVVGSSVLEIQKQYGVNTASSAGKNVQADFAGKAAVKVIEQYDYVANPILNQAFNDIADGKKDINTALREAEEQINLKVQEEKAKK</sequence>
<reference evidence="2 3" key="1">
    <citation type="submission" date="2019-05" db="EMBL/GenBank/DDBJ databases">
        <title>We sequenced the genome of Paenibacillus hemerocallicola KCTC 33185 for further insight into its adaptation and study the phylogeny of Paenibacillus.</title>
        <authorList>
            <person name="Narsing Rao M.P."/>
        </authorList>
    </citation>
    <scope>NUCLEOTIDE SEQUENCE [LARGE SCALE GENOMIC DNA]</scope>
    <source>
        <strain evidence="2 3">KCTC 33185</strain>
    </source>
</reference>
<dbReference type="PROSITE" id="PS51257">
    <property type="entry name" value="PROKAR_LIPOPROTEIN"/>
    <property type="match status" value="1"/>
</dbReference>
<keyword evidence="1" id="KW-0732">Signal</keyword>
<gene>
    <name evidence="2" type="ORF">FE784_07290</name>
</gene>
<dbReference type="Pfam" id="PF01547">
    <property type="entry name" value="SBP_bac_1"/>
    <property type="match status" value="1"/>
</dbReference>
<dbReference type="AlphaFoldDB" id="A0A5C4TEP0"/>
<evidence type="ECO:0000313" key="3">
    <source>
        <dbReference type="Proteomes" id="UP000307943"/>
    </source>
</evidence>
<dbReference type="InterPro" id="IPR006059">
    <property type="entry name" value="SBP"/>
</dbReference>
<dbReference type="PANTHER" id="PTHR43649">
    <property type="entry name" value="ARABINOSE-BINDING PROTEIN-RELATED"/>
    <property type="match status" value="1"/>
</dbReference>
<feature type="chain" id="PRO_5039699845" evidence="1">
    <location>
        <begin position="19"/>
        <end position="420"/>
    </location>
</feature>
<dbReference type="SUPFAM" id="SSF53850">
    <property type="entry name" value="Periplasmic binding protein-like II"/>
    <property type="match status" value="1"/>
</dbReference>
<dbReference type="RefSeq" id="WP_139601482.1">
    <property type="nucleotide sequence ID" value="NZ_VDCQ01000007.1"/>
</dbReference>
<dbReference type="Gene3D" id="3.40.190.10">
    <property type="entry name" value="Periplasmic binding protein-like II"/>
    <property type="match status" value="1"/>
</dbReference>
<dbReference type="InterPro" id="IPR050490">
    <property type="entry name" value="Bact_solute-bd_prot1"/>
</dbReference>
<accession>A0A5C4TEP0</accession>
<comment type="caution">
    <text evidence="2">The sequence shown here is derived from an EMBL/GenBank/DDBJ whole genome shotgun (WGS) entry which is preliminary data.</text>
</comment>
<evidence type="ECO:0000313" key="2">
    <source>
        <dbReference type="EMBL" id="TNJ66997.1"/>
    </source>
</evidence>
<dbReference type="Proteomes" id="UP000307943">
    <property type="component" value="Unassembled WGS sequence"/>
</dbReference>
<protein>
    <submittedName>
        <fullName evidence="2">Extracellular solute-binding protein</fullName>
    </submittedName>
</protein>